<name>A0ABV5KYK3_9BACL</name>
<organism evidence="2 3">
    <name type="scientific">Paenibacillus aurantiacus</name>
    <dbReference type="NCBI Taxonomy" id="1936118"/>
    <lineage>
        <taxon>Bacteria</taxon>
        <taxon>Bacillati</taxon>
        <taxon>Bacillota</taxon>
        <taxon>Bacilli</taxon>
        <taxon>Bacillales</taxon>
        <taxon>Paenibacillaceae</taxon>
        <taxon>Paenibacillus</taxon>
    </lineage>
</organism>
<gene>
    <name evidence="2" type="ORF">ACFFSY_30525</name>
</gene>
<comment type="caution">
    <text evidence="2">The sequence shown here is derived from an EMBL/GenBank/DDBJ whole genome shotgun (WGS) entry which is preliminary data.</text>
</comment>
<evidence type="ECO:0000313" key="2">
    <source>
        <dbReference type="EMBL" id="MFB9330302.1"/>
    </source>
</evidence>
<dbReference type="Proteomes" id="UP001589747">
    <property type="component" value="Unassembled WGS sequence"/>
</dbReference>
<reference evidence="2 3" key="1">
    <citation type="submission" date="2024-09" db="EMBL/GenBank/DDBJ databases">
        <authorList>
            <person name="Sun Q."/>
            <person name="Mori K."/>
        </authorList>
    </citation>
    <scope>NUCLEOTIDE SEQUENCE [LARGE SCALE GENOMIC DNA]</scope>
    <source>
        <strain evidence="2 3">TISTR 2452</strain>
    </source>
</reference>
<proteinExistence type="predicted"/>
<accession>A0ABV5KYK3</accession>
<dbReference type="EMBL" id="JBHMDO010000047">
    <property type="protein sequence ID" value="MFB9330302.1"/>
    <property type="molecule type" value="Genomic_DNA"/>
</dbReference>
<dbReference type="Gene3D" id="1.20.120.450">
    <property type="entry name" value="dinb family like domain"/>
    <property type="match status" value="1"/>
</dbReference>
<protein>
    <submittedName>
        <fullName evidence="2">DinB family protein</fullName>
    </submittedName>
</protein>
<feature type="domain" description="Mycothiol-dependent maleylpyruvate isomerase metal-binding" evidence="1">
    <location>
        <begin position="17"/>
        <end position="125"/>
    </location>
</feature>
<dbReference type="RefSeq" id="WP_377501361.1">
    <property type="nucleotide sequence ID" value="NZ_JBHMDO010000047.1"/>
</dbReference>
<dbReference type="SUPFAM" id="SSF109854">
    <property type="entry name" value="DinB/YfiT-like putative metalloenzymes"/>
    <property type="match status" value="1"/>
</dbReference>
<dbReference type="InterPro" id="IPR034660">
    <property type="entry name" value="DinB/YfiT-like"/>
</dbReference>
<sequence length="169" mass="19296">MVSREQLLHDFAALIPFAESLRELEEAAWTAPVAADKWAVRDIVSHIMLWDKYFLEEAIERITQGEPLTVRHLDYDAFNQDAVTFAATRSPKVILDLAIRFRSEIIRQLTMLGEERAARLYVDADGHPFEVKQYVTDFIAHDAHHMAQIRRFLGRGTDGAMASDSPQLT</sequence>
<evidence type="ECO:0000313" key="3">
    <source>
        <dbReference type="Proteomes" id="UP001589747"/>
    </source>
</evidence>
<dbReference type="Pfam" id="PF11716">
    <property type="entry name" value="MDMPI_N"/>
    <property type="match status" value="1"/>
</dbReference>
<keyword evidence="3" id="KW-1185">Reference proteome</keyword>
<evidence type="ECO:0000259" key="1">
    <source>
        <dbReference type="Pfam" id="PF11716"/>
    </source>
</evidence>
<dbReference type="InterPro" id="IPR024344">
    <property type="entry name" value="MDMPI_metal-binding"/>
</dbReference>